<reference evidence="2 3" key="1">
    <citation type="journal article" date="2014" name="Int. J. Syst. Evol. Microbiol.">
        <title>Complete genome sequence of Corynebacterium casei LMG S-19264T (=DSM 44701T), isolated from a smear-ripened cheese.</title>
        <authorList>
            <consortium name="US DOE Joint Genome Institute (JGI-PGF)"/>
            <person name="Walter F."/>
            <person name="Albersmeier A."/>
            <person name="Kalinowski J."/>
            <person name="Ruckert C."/>
        </authorList>
    </citation>
    <scope>NUCLEOTIDE SEQUENCE [LARGE SCALE GENOMIC DNA]</scope>
    <source>
        <strain evidence="2 3">CGMCC 1.12976</strain>
    </source>
</reference>
<evidence type="ECO:0000313" key="2">
    <source>
        <dbReference type="EMBL" id="GGF36705.1"/>
    </source>
</evidence>
<dbReference type="Proteomes" id="UP000598775">
    <property type="component" value="Unassembled WGS sequence"/>
</dbReference>
<accession>A0A917F2K0</accession>
<sequence>MLSRLVTHWRSGKWMLAGKLSVMTEPDPIFTPRRPAYATLLSYGFLILALGLLVLTLGFVFAAGTLFVVVLGAAIAAFGGMFAAFGAFLYYFVLRE</sequence>
<comment type="caution">
    <text evidence="2">The sequence shown here is derived from an EMBL/GenBank/DDBJ whole genome shotgun (WGS) entry which is preliminary data.</text>
</comment>
<dbReference type="EMBL" id="BMGP01000006">
    <property type="protein sequence ID" value="GGF36705.1"/>
    <property type="molecule type" value="Genomic_DNA"/>
</dbReference>
<dbReference type="AlphaFoldDB" id="A0A917F2K0"/>
<feature type="transmembrane region" description="Helical" evidence="1">
    <location>
        <begin position="67"/>
        <end position="93"/>
    </location>
</feature>
<gene>
    <name evidence="2" type="ORF">GCM10011399_32060</name>
</gene>
<keyword evidence="3" id="KW-1185">Reference proteome</keyword>
<keyword evidence="1" id="KW-1133">Transmembrane helix</keyword>
<keyword evidence="1" id="KW-0472">Membrane</keyword>
<name>A0A917F2K0_9MICO</name>
<protein>
    <submittedName>
        <fullName evidence="2">Uncharacterized protein</fullName>
    </submittedName>
</protein>
<organism evidence="2 3">
    <name type="scientific">Subtercola lobariae</name>
    <dbReference type="NCBI Taxonomy" id="1588641"/>
    <lineage>
        <taxon>Bacteria</taxon>
        <taxon>Bacillati</taxon>
        <taxon>Actinomycetota</taxon>
        <taxon>Actinomycetes</taxon>
        <taxon>Micrococcales</taxon>
        <taxon>Microbacteriaceae</taxon>
        <taxon>Subtercola</taxon>
    </lineage>
</organism>
<evidence type="ECO:0000256" key="1">
    <source>
        <dbReference type="SAM" id="Phobius"/>
    </source>
</evidence>
<keyword evidence="1" id="KW-0812">Transmembrane</keyword>
<proteinExistence type="predicted"/>
<feature type="transmembrane region" description="Helical" evidence="1">
    <location>
        <begin position="40"/>
        <end position="61"/>
    </location>
</feature>
<evidence type="ECO:0000313" key="3">
    <source>
        <dbReference type="Proteomes" id="UP000598775"/>
    </source>
</evidence>